<dbReference type="Pfam" id="PF02113">
    <property type="entry name" value="Peptidase_S13"/>
    <property type="match status" value="1"/>
</dbReference>
<accession>A0AA46DF55</accession>
<comment type="caution">
    <text evidence="3">The sequence shown here is derived from an EMBL/GenBank/DDBJ whole genome shotgun (WGS) entry which is preliminary data.</text>
</comment>
<dbReference type="PRINTS" id="PR00922">
    <property type="entry name" value="DADACBPTASE3"/>
</dbReference>
<gene>
    <name evidence="3" type="ORF">EV676_103143</name>
</gene>
<keyword evidence="2" id="KW-0378">Hydrolase</keyword>
<protein>
    <submittedName>
        <fullName evidence="3">D-alanyl-D-alanine carboxypeptidase/D-alanyl-D-alanine-endopeptidase (Penicillin-binding protein 4)</fullName>
    </submittedName>
</protein>
<dbReference type="InterPro" id="IPR000667">
    <property type="entry name" value="Peptidase_S13"/>
</dbReference>
<evidence type="ECO:0000256" key="1">
    <source>
        <dbReference type="ARBA" id="ARBA00006096"/>
    </source>
</evidence>
<evidence type="ECO:0000313" key="4">
    <source>
        <dbReference type="Proteomes" id="UP000294772"/>
    </source>
</evidence>
<dbReference type="NCBIfam" id="TIGR00666">
    <property type="entry name" value="PBP4"/>
    <property type="match status" value="1"/>
</dbReference>
<comment type="similarity">
    <text evidence="1">Belongs to the peptidase S13 family.</text>
</comment>
<keyword evidence="3" id="KW-0121">Carboxypeptidase</keyword>
<reference evidence="3 4" key="1">
    <citation type="submission" date="2019-03" db="EMBL/GenBank/DDBJ databases">
        <title>Genomic Encyclopedia of Type Strains, Phase IV (KMG-IV): sequencing the most valuable type-strain genomes for metagenomic binning, comparative biology and taxonomic classification.</title>
        <authorList>
            <person name="Goeker M."/>
        </authorList>
    </citation>
    <scope>NUCLEOTIDE SEQUENCE [LARGE SCALE GENOMIC DNA]</scope>
    <source>
        <strain evidence="3 4">DSM 15264</strain>
    </source>
</reference>
<name>A0AA46DF55_9BURK</name>
<dbReference type="Gene3D" id="3.50.80.20">
    <property type="entry name" value="D-Ala-D-Ala carboxypeptidase C, peptidase S13"/>
    <property type="match status" value="1"/>
</dbReference>
<dbReference type="PANTHER" id="PTHR30023">
    <property type="entry name" value="D-ALANYL-D-ALANINE CARBOXYPEPTIDASE"/>
    <property type="match status" value="1"/>
</dbReference>
<dbReference type="EMBL" id="SLXF01000003">
    <property type="protein sequence ID" value="TCP08110.1"/>
    <property type="molecule type" value="Genomic_DNA"/>
</dbReference>
<sequence>MVALAGHAVGTAAATADLPPAVQAALARARVPVEAIAVQVVDVGGRTPRLAHRVDASVNPASLMKLLTTYAALDLLGPAYTWSTPVYADGPVQDGVLQGNLYIKGSGDPRLVLERLWLLLRRVRQLGIVEVRGDIVLDRSAFSVPPADPGAFDGEPLRPYNVQPDALLVNYRVLALGFVPDAARGIARVVADPPLAGVAVDPAVPLDLMAPCGDWRAALKADFADPGRVAFHGAYNAACGEMTWQVAYVEPDTHAQRAVAGLWAELGGRLGGTVRDGVAPAGLAPLAVSTSPTLAEVVRDINKFSNNTMARQLFLTLGLAVGGQGSPQAAQAVVRRWMESRWGPVPEVVLDNGAGLSREARLTVRFLTRLLQAAWASPVMPELVASLPVSGLDGTLRRFGAGRGMAHLKTGSLRDVQGVAGYVLGASGRRYVLVAIVNHPNAPQARAAIEALIDWTARDQP</sequence>
<keyword evidence="3" id="KW-0645">Protease</keyword>
<dbReference type="InterPro" id="IPR012338">
    <property type="entry name" value="Beta-lactam/transpept-like"/>
</dbReference>
<dbReference type="GO" id="GO:0006508">
    <property type="term" value="P:proteolysis"/>
    <property type="evidence" value="ECO:0007669"/>
    <property type="project" value="InterPro"/>
</dbReference>
<dbReference type="Proteomes" id="UP000294772">
    <property type="component" value="Unassembled WGS sequence"/>
</dbReference>
<evidence type="ECO:0000313" key="3">
    <source>
        <dbReference type="EMBL" id="TCP08110.1"/>
    </source>
</evidence>
<dbReference type="Gene3D" id="3.40.710.10">
    <property type="entry name" value="DD-peptidase/beta-lactamase superfamily"/>
    <property type="match status" value="2"/>
</dbReference>
<dbReference type="AlphaFoldDB" id="A0AA46DF55"/>
<dbReference type="SUPFAM" id="SSF56601">
    <property type="entry name" value="beta-lactamase/transpeptidase-like"/>
    <property type="match status" value="1"/>
</dbReference>
<proteinExistence type="inferred from homology"/>
<organism evidence="3 4">
    <name type="scientific">Caldimonas thermodepolymerans</name>
    <dbReference type="NCBI Taxonomy" id="215580"/>
    <lineage>
        <taxon>Bacteria</taxon>
        <taxon>Pseudomonadati</taxon>
        <taxon>Pseudomonadota</taxon>
        <taxon>Betaproteobacteria</taxon>
        <taxon>Burkholderiales</taxon>
        <taxon>Sphaerotilaceae</taxon>
        <taxon>Caldimonas</taxon>
    </lineage>
</organism>
<dbReference type="GO" id="GO:0004185">
    <property type="term" value="F:serine-type carboxypeptidase activity"/>
    <property type="evidence" value="ECO:0007669"/>
    <property type="project" value="InterPro"/>
</dbReference>
<evidence type="ECO:0000256" key="2">
    <source>
        <dbReference type="ARBA" id="ARBA00022801"/>
    </source>
</evidence>
<dbReference type="GO" id="GO:0000270">
    <property type="term" value="P:peptidoglycan metabolic process"/>
    <property type="evidence" value="ECO:0007669"/>
    <property type="project" value="TreeGrafter"/>
</dbReference>
<dbReference type="PANTHER" id="PTHR30023:SF0">
    <property type="entry name" value="PENICILLIN-SENSITIVE CARBOXYPEPTIDASE A"/>
    <property type="match status" value="1"/>
</dbReference>